<protein>
    <recommendedName>
        <fullName evidence="5">Mce/MlaD domain-containing protein</fullName>
    </recommendedName>
</protein>
<reference evidence="3 4" key="1">
    <citation type="submission" date="2019-05" db="EMBL/GenBank/DDBJ databases">
        <title>Mikania micrantha, genome provides insights into the molecular mechanism of rapid growth.</title>
        <authorList>
            <person name="Liu B."/>
        </authorList>
    </citation>
    <scope>NUCLEOTIDE SEQUENCE [LARGE SCALE GENOMIC DNA]</scope>
    <source>
        <strain evidence="3">NLD-2019</strain>
        <tissue evidence="3">Leaf</tissue>
    </source>
</reference>
<dbReference type="AlphaFoldDB" id="A0A5N6MJR0"/>
<accession>A0A5N6MJR0</accession>
<evidence type="ECO:0000313" key="3">
    <source>
        <dbReference type="EMBL" id="KAD3640460.1"/>
    </source>
</evidence>
<dbReference type="PANTHER" id="PTHR34675">
    <property type="entry name" value="PROTEIN TRIGALACTOSYLDIACYLGLYCEROL 2, CHLOROPLASTIC"/>
    <property type="match status" value="1"/>
</dbReference>
<dbReference type="InterPro" id="IPR039342">
    <property type="entry name" value="TGD2-like"/>
</dbReference>
<dbReference type="EMBL" id="SZYD01000015">
    <property type="protein sequence ID" value="KAD3640460.1"/>
    <property type="molecule type" value="Genomic_DNA"/>
</dbReference>
<feature type="region of interest" description="Disordered" evidence="1">
    <location>
        <begin position="133"/>
        <end position="154"/>
    </location>
</feature>
<dbReference type="GO" id="GO:0005543">
    <property type="term" value="F:phospholipid binding"/>
    <property type="evidence" value="ECO:0007669"/>
    <property type="project" value="TreeGrafter"/>
</dbReference>
<evidence type="ECO:0000256" key="1">
    <source>
        <dbReference type="SAM" id="MobiDB-lite"/>
    </source>
</evidence>
<organism evidence="3 4">
    <name type="scientific">Mikania micrantha</name>
    <name type="common">bitter vine</name>
    <dbReference type="NCBI Taxonomy" id="192012"/>
    <lineage>
        <taxon>Eukaryota</taxon>
        <taxon>Viridiplantae</taxon>
        <taxon>Streptophyta</taxon>
        <taxon>Embryophyta</taxon>
        <taxon>Tracheophyta</taxon>
        <taxon>Spermatophyta</taxon>
        <taxon>Magnoliopsida</taxon>
        <taxon>eudicotyledons</taxon>
        <taxon>Gunneridae</taxon>
        <taxon>Pentapetalae</taxon>
        <taxon>asterids</taxon>
        <taxon>campanulids</taxon>
        <taxon>Asterales</taxon>
        <taxon>Asteraceae</taxon>
        <taxon>Asteroideae</taxon>
        <taxon>Heliantheae alliance</taxon>
        <taxon>Eupatorieae</taxon>
        <taxon>Mikania</taxon>
    </lineage>
</organism>
<feature type="compositionally biased region" description="Basic residues" evidence="1">
    <location>
        <begin position="135"/>
        <end position="145"/>
    </location>
</feature>
<dbReference type="Proteomes" id="UP000326396">
    <property type="component" value="Linkage Group LG5"/>
</dbReference>
<feature type="transmembrane region" description="Helical" evidence="2">
    <location>
        <begin position="186"/>
        <end position="209"/>
    </location>
</feature>
<evidence type="ECO:0000256" key="2">
    <source>
        <dbReference type="SAM" id="Phobius"/>
    </source>
</evidence>
<dbReference type="PANTHER" id="PTHR34675:SF1">
    <property type="entry name" value="PROTEIN TRIGALACTOSYLDIACYLGLYCEROL 2, CHLOROPLASTIC"/>
    <property type="match status" value="1"/>
</dbReference>
<sequence length="441" mass="48971">MMKVVVAVLVVDPVTLLFNRPTTVTLLFVAMTRKRLRSHCHDSDSSKVVRLRLKVTSSGCIADQPSLFLLSALVSSAKSKRFSKHSNLSYDVTRKLGLPKSRFIALNTFPSIPSKRLQFTLKAARLKIQKAVSNPHHHHHHHHHPSSSSLESNKKNPLAVVLDVPRTIWKQTLRPLSDFGFGRRSIWEGGVGLFLVSSTVLLALSLVWLRAFQLKSRFRKYVAVFEFSQACGIQTGTPVRIRGLLLVEDDKTIIPRNSLIEVNQSGLLMETVIDITPIDPIPTHSFGPLDPNCVKEGVIVCDRQMLKGHQGVSLDALVGIFTRLGRDVERIGVANSYALAERAAAVIDEARPLLSKIQAMAEDVQPMLTEVQDRGLLQEVESLTKSLTQASEELSMVQVEMVRMELINSVQSISSDVLGFTGDEATRKNLKMVIKSLSRLL</sequence>
<evidence type="ECO:0008006" key="5">
    <source>
        <dbReference type="Google" id="ProtNLM"/>
    </source>
</evidence>
<gene>
    <name evidence="3" type="ORF">E3N88_29683</name>
</gene>
<keyword evidence="2" id="KW-0812">Transmembrane</keyword>
<proteinExistence type="predicted"/>
<keyword evidence="2" id="KW-0472">Membrane</keyword>
<keyword evidence="2" id="KW-1133">Transmembrane helix</keyword>
<keyword evidence="4" id="KW-1185">Reference proteome</keyword>
<dbReference type="GO" id="GO:0005319">
    <property type="term" value="F:lipid transporter activity"/>
    <property type="evidence" value="ECO:0007669"/>
    <property type="project" value="TreeGrafter"/>
</dbReference>
<comment type="caution">
    <text evidence="3">The sequence shown here is derived from an EMBL/GenBank/DDBJ whole genome shotgun (WGS) entry which is preliminary data.</text>
</comment>
<dbReference type="GO" id="GO:0009706">
    <property type="term" value="C:chloroplast inner membrane"/>
    <property type="evidence" value="ECO:0007669"/>
    <property type="project" value="TreeGrafter"/>
</dbReference>
<name>A0A5N6MJR0_9ASTR</name>
<evidence type="ECO:0000313" key="4">
    <source>
        <dbReference type="Proteomes" id="UP000326396"/>
    </source>
</evidence>
<dbReference type="OrthoDB" id="1924069at2759"/>